<dbReference type="GO" id="GO:0005886">
    <property type="term" value="C:plasma membrane"/>
    <property type="evidence" value="ECO:0007669"/>
    <property type="project" value="UniProtKB-SubCell"/>
</dbReference>
<keyword evidence="6" id="KW-0813">Transport</keyword>
<keyword evidence="4 6" id="KW-1133">Transmembrane helix</keyword>
<comment type="similarity">
    <text evidence="6">Belongs to the ABC-4 integral membrane protein family.</text>
</comment>
<evidence type="ECO:0000256" key="1">
    <source>
        <dbReference type="ARBA" id="ARBA00004651"/>
    </source>
</evidence>
<evidence type="ECO:0000259" key="7">
    <source>
        <dbReference type="Pfam" id="PF02687"/>
    </source>
</evidence>
<evidence type="ECO:0000256" key="2">
    <source>
        <dbReference type="ARBA" id="ARBA00022475"/>
    </source>
</evidence>
<evidence type="ECO:0000313" key="8">
    <source>
        <dbReference type="EMBL" id="HIX76927.1"/>
    </source>
</evidence>
<evidence type="ECO:0000256" key="3">
    <source>
        <dbReference type="ARBA" id="ARBA00022692"/>
    </source>
</evidence>
<keyword evidence="5 6" id="KW-0472">Membrane</keyword>
<dbReference type="PANTHER" id="PTHR46795">
    <property type="entry name" value="ABC TRANSPORTER PERMEASE-RELATED-RELATED"/>
    <property type="match status" value="1"/>
</dbReference>
<keyword evidence="3 6" id="KW-0812">Transmembrane</keyword>
<feature type="transmembrane region" description="Helical" evidence="6">
    <location>
        <begin position="530"/>
        <end position="556"/>
    </location>
</feature>
<feature type="transmembrane region" description="Helical" evidence="6">
    <location>
        <begin position="201"/>
        <end position="219"/>
    </location>
</feature>
<feature type="transmembrane region" description="Helical" evidence="6">
    <location>
        <begin position="103"/>
        <end position="129"/>
    </location>
</feature>
<keyword evidence="2 6" id="KW-1003">Cell membrane</keyword>
<comment type="subcellular location">
    <subcellularLocation>
        <location evidence="1 6">Cell membrane</location>
        <topology evidence="1 6">Multi-pass membrane protein</topology>
    </subcellularLocation>
</comment>
<protein>
    <submittedName>
        <fullName evidence="8">ABC transporter permease</fullName>
    </submittedName>
</protein>
<accession>A0A9D1XD87</accession>
<dbReference type="PIRSF" id="PIRSF018968">
    <property type="entry name" value="ABC_permease_BceB"/>
    <property type="match status" value="1"/>
</dbReference>
<dbReference type="InterPro" id="IPR052536">
    <property type="entry name" value="ABC-4_Integral_Memb_Prot"/>
</dbReference>
<dbReference type="GO" id="GO:0055085">
    <property type="term" value="P:transmembrane transport"/>
    <property type="evidence" value="ECO:0007669"/>
    <property type="project" value="UniProtKB-UniRule"/>
</dbReference>
<dbReference type="PANTHER" id="PTHR46795:SF3">
    <property type="entry name" value="ABC TRANSPORTER PERMEASE"/>
    <property type="match status" value="1"/>
</dbReference>
<reference evidence="8" key="2">
    <citation type="submission" date="2021-04" db="EMBL/GenBank/DDBJ databases">
        <authorList>
            <person name="Gilroy R."/>
        </authorList>
    </citation>
    <scope>NUCLEOTIDE SEQUENCE</scope>
    <source>
        <strain evidence="8">CHK183-1962</strain>
    </source>
</reference>
<proteinExistence type="inferred from homology"/>
<organism evidence="8 9">
    <name type="scientific">Candidatus Fusicatenibacter merdavium</name>
    <dbReference type="NCBI Taxonomy" id="2838600"/>
    <lineage>
        <taxon>Bacteria</taxon>
        <taxon>Bacillati</taxon>
        <taxon>Bacillota</taxon>
        <taxon>Clostridia</taxon>
        <taxon>Lachnospirales</taxon>
        <taxon>Lachnospiraceae</taxon>
        <taxon>Fusicatenibacter</taxon>
    </lineage>
</organism>
<evidence type="ECO:0000313" key="9">
    <source>
        <dbReference type="Proteomes" id="UP000886890"/>
    </source>
</evidence>
<comment type="caution">
    <text evidence="8">The sequence shown here is derived from an EMBL/GenBank/DDBJ whole genome shotgun (WGS) entry which is preliminary data.</text>
</comment>
<gene>
    <name evidence="8" type="ORF">H9734_04935</name>
</gene>
<feature type="domain" description="ABC3 transporter permease C-terminal" evidence="7">
    <location>
        <begin position="62"/>
        <end position="181"/>
    </location>
</feature>
<dbReference type="Proteomes" id="UP000886890">
    <property type="component" value="Unassembled WGS sequence"/>
</dbReference>
<reference evidence="8" key="1">
    <citation type="journal article" date="2021" name="PeerJ">
        <title>Extensive microbial diversity within the chicken gut microbiome revealed by metagenomics and culture.</title>
        <authorList>
            <person name="Gilroy R."/>
            <person name="Ravi A."/>
            <person name="Getino M."/>
            <person name="Pursley I."/>
            <person name="Horton D.L."/>
            <person name="Alikhan N.F."/>
            <person name="Baker D."/>
            <person name="Gharbi K."/>
            <person name="Hall N."/>
            <person name="Watson M."/>
            <person name="Adriaenssens E.M."/>
            <person name="Foster-Nyarko E."/>
            <person name="Jarju S."/>
            <person name="Secka A."/>
            <person name="Antonio M."/>
            <person name="Oren A."/>
            <person name="Chaudhuri R.R."/>
            <person name="La Ragione R."/>
            <person name="Hildebrand F."/>
            <person name="Pallen M.J."/>
        </authorList>
    </citation>
    <scope>NUCLEOTIDE SEQUENCE</scope>
    <source>
        <strain evidence="8">CHK183-1962</strain>
    </source>
</reference>
<evidence type="ECO:0000256" key="4">
    <source>
        <dbReference type="ARBA" id="ARBA00022989"/>
    </source>
</evidence>
<dbReference type="AlphaFoldDB" id="A0A9D1XD87"/>
<dbReference type="InterPro" id="IPR027022">
    <property type="entry name" value="ABC_permease_BceB-typ"/>
</dbReference>
<evidence type="ECO:0000256" key="5">
    <source>
        <dbReference type="ARBA" id="ARBA00023136"/>
    </source>
</evidence>
<feature type="transmembrane region" description="Helical" evidence="6">
    <location>
        <begin position="590"/>
        <end position="613"/>
    </location>
</feature>
<feature type="transmembrane region" description="Helical" evidence="6">
    <location>
        <begin position="21"/>
        <end position="42"/>
    </location>
</feature>
<dbReference type="InterPro" id="IPR003838">
    <property type="entry name" value="ABC3_permease_C"/>
</dbReference>
<name>A0A9D1XD87_9FIRM</name>
<feature type="transmembrane region" description="Helical" evidence="6">
    <location>
        <begin position="149"/>
        <end position="173"/>
    </location>
</feature>
<feature type="transmembrane region" description="Helical" evidence="6">
    <location>
        <begin position="286"/>
        <end position="311"/>
    </location>
</feature>
<dbReference type="Pfam" id="PF02687">
    <property type="entry name" value="FtsX"/>
    <property type="match status" value="1"/>
</dbReference>
<sequence>MNKLLYAKLAASNLRKNRQNILPYLLSCIGTVMMFFIMASISENEGLNELYGADYITTITNFGVFIIGLFSVVFLIYSNSFLVKRRKREYGLFHILGMEKKHIAFILFFESLYMGVIALAAGVGLGILLYRLMFLILVKLTGIEGTFQFHFYGSALSDTALLLAAIYLINFLLGLRQIQKSEPIELLKGDQFGEKEPKAKVLSVLAGLITLGAGYYLAVTCESSLEAFTTFFVAVVLVGIGTHFLFSSGSIALLKAMKRNKRYYYKLNHFTGISGMLYRMKQNAAGLANICILSTGVLLVVSITVCLWAGVENALENRYPAQVTIQGNDMTDEQIENGLQVIRQSISDQGVDLEDTADARAIYATVYREGNSFSVPEGSADLVQLRSYQGIYLLTLEDYTRWTGKALFLEKGTVAVMPESRKDSFPYDTVQIGGRTWKAEEKTDDVMQMDGEDVIESTYLIFRDDGEVQEALNDLGRTQYLGKSWTYYMNFDLSQEEQIEAGSKIRDALSAAGLNVWVEIREQERPGVQAMYGAILFFGIFVGLLFLMATVMIIYYKQISEGYDDRKRFQIMQKVGMSKREVKQCIHSQVLTVFFLPLITAVIHTMVAFPFVLKIMRMLNFSNEYLFMAATGVTIVVFAVVYVLVYAVTARSYYNIVEE</sequence>
<feature type="transmembrane region" description="Helical" evidence="6">
    <location>
        <begin position="625"/>
        <end position="648"/>
    </location>
</feature>
<feature type="transmembrane region" description="Helical" evidence="6">
    <location>
        <begin position="231"/>
        <end position="254"/>
    </location>
</feature>
<feature type="transmembrane region" description="Helical" evidence="6">
    <location>
        <begin position="62"/>
        <end position="82"/>
    </location>
</feature>
<dbReference type="EMBL" id="DXEK01000081">
    <property type="protein sequence ID" value="HIX76927.1"/>
    <property type="molecule type" value="Genomic_DNA"/>
</dbReference>
<evidence type="ECO:0000256" key="6">
    <source>
        <dbReference type="PIRNR" id="PIRNR018968"/>
    </source>
</evidence>